<dbReference type="PANTHER" id="PTHR12658">
    <property type="entry name" value="BETA-TUBULIN COFACTOR D"/>
    <property type="match status" value="1"/>
</dbReference>
<dbReference type="GO" id="GO:0000226">
    <property type="term" value="P:microtubule cytoskeleton organization"/>
    <property type="evidence" value="ECO:0007669"/>
    <property type="project" value="TreeGrafter"/>
</dbReference>
<dbReference type="EMBL" id="JAAAXW010000338">
    <property type="protein sequence ID" value="KAF9538048.1"/>
    <property type="molecule type" value="Genomic_DNA"/>
</dbReference>
<evidence type="ECO:0000259" key="3">
    <source>
        <dbReference type="Pfam" id="PF12612"/>
    </source>
</evidence>
<dbReference type="GO" id="GO:0005096">
    <property type="term" value="F:GTPase activator activity"/>
    <property type="evidence" value="ECO:0007669"/>
    <property type="project" value="InterPro"/>
</dbReference>
<feature type="domain" description="Tubulin-folding cofactor D ARM repeats" evidence="4">
    <location>
        <begin position="313"/>
        <end position="569"/>
    </location>
</feature>
<evidence type="ECO:0008006" key="7">
    <source>
        <dbReference type="Google" id="ProtNLM"/>
    </source>
</evidence>
<dbReference type="Pfam" id="PF25767">
    <property type="entry name" value="ARM_TBCD_2nd"/>
    <property type="match status" value="1"/>
</dbReference>
<dbReference type="Pfam" id="PF23579">
    <property type="entry name" value="ARM_TBCD"/>
    <property type="match status" value="1"/>
</dbReference>
<name>A0A9P6EYL6_9FUNG</name>
<reference evidence="5" key="1">
    <citation type="journal article" date="2020" name="Fungal Divers.">
        <title>Resolving the Mortierellaceae phylogeny through synthesis of multi-gene phylogenetics and phylogenomics.</title>
        <authorList>
            <person name="Vandepol N."/>
            <person name="Liber J."/>
            <person name="Desiro A."/>
            <person name="Na H."/>
            <person name="Kennedy M."/>
            <person name="Barry K."/>
            <person name="Grigoriev I.V."/>
            <person name="Miller A.N."/>
            <person name="O'Donnell K."/>
            <person name="Stajich J.E."/>
            <person name="Bonito G."/>
        </authorList>
    </citation>
    <scope>NUCLEOTIDE SEQUENCE</scope>
    <source>
        <strain evidence="5">NRRL 2591</strain>
    </source>
</reference>
<dbReference type="InterPro" id="IPR011989">
    <property type="entry name" value="ARM-like"/>
</dbReference>
<gene>
    <name evidence="5" type="ORF">EC957_007282</name>
</gene>
<protein>
    <recommendedName>
        <fullName evidence="7">Tubulin-specific chaperone D</fullName>
    </recommendedName>
</protein>
<keyword evidence="6" id="KW-1185">Reference proteome</keyword>
<dbReference type="SUPFAM" id="SSF48371">
    <property type="entry name" value="ARM repeat"/>
    <property type="match status" value="1"/>
</dbReference>
<organism evidence="5 6">
    <name type="scientific">Mortierella hygrophila</name>
    <dbReference type="NCBI Taxonomy" id="979708"/>
    <lineage>
        <taxon>Eukaryota</taxon>
        <taxon>Fungi</taxon>
        <taxon>Fungi incertae sedis</taxon>
        <taxon>Mucoromycota</taxon>
        <taxon>Mortierellomycotina</taxon>
        <taxon>Mortierellomycetes</taxon>
        <taxon>Mortierellales</taxon>
        <taxon>Mortierellaceae</taxon>
        <taxon>Mortierella</taxon>
    </lineage>
</organism>
<accession>A0A9P6EYL6</accession>
<comment type="caution">
    <text evidence="5">The sequence shown here is derived from an EMBL/GenBank/DDBJ whole genome shotgun (WGS) entry which is preliminary data.</text>
</comment>
<evidence type="ECO:0000313" key="5">
    <source>
        <dbReference type="EMBL" id="KAF9538048.1"/>
    </source>
</evidence>
<dbReference type="InterPro" id="IPR033162">
    <property type="entry name" value="TBCD"/>
</dbReference>
<dbReference type="PANTHER" id="PTHR12658:SF0">
    <property type="entry name" value="TUBULIN-SPECIFIC CHAPERONE D"/>
    <property type="match status" value="1"/>
</dbReference>
<dbReference type="Gene3D" id="1.25.10.10">
    <property type="entry name" value="Leucine-rich Repeat Variant"/>
    <property type="match status" value="2"/>
</dbReference>
<dbReference type="GO" id="GO:0007023">
    <property type="term" value="P:post-chaperonin tubulin folding pathway"/>
    <property type="evidence" value="ECO:0007669"/>
    <property type="project" value="InterPro"/>
</dbReference>
<dbReference type="PROSITE" id="PS50077">
    <property type="entry name" value="HEAT_REPEAT"/>
    <property type="match status" value="1"/>
</dbReference>
<keyword evidence="1" id="KW-0143">Chaperone</keyword>
<evidence type="ECO:0000256" key="2">
    <source>
        <dbReference type="PROSITE-ProRule" id="PRU00103"/>
    </source>
</evidence>
<dbReference type="InterPro" id="IPR021133">
    <property type="entry name" value="HEAT_type_2"/>
</dbReference>
<evidence type="ECO:0000256" key="1">
    <source>
        <dbReference type="ARBA" id="ARBA00023186"/>
    </source>
</evidence>
<dbReference type="InterPro" id="IPR022577">
    <property type="entry name" value="TBCD_C"/>
</dbReference>
<dbReference type="Pfam" id="PF12612">
    <property type="entry name" value="TFCD_C"/>
    <property type="match status" value="1"/>
</dbReference>
<dbReference type="GO" id="GO:0048487">
    <property type="term" value="F:beta-tubulin binding"/>
    <property type="evidence" value="ECO:0007669"/>
    <property type="project" value="InterPro"/>
</dbReference>
<sequence>MSDDQDHQQEEEAFDIEALLDSVRDHDGYHPTSKTPSFFYNSTQVINDIKHVASFPLVGEPELDLRARWGLQMNLENHIGKYQYQSYLLDPFLEEMISPLITPLRKVVHDVTFGDLKGQSMNEHGDLIFYIINFICKTRGYKTIVKFLPHEVADLEPAFEFLQRQDKRRVWETRYVLLIWLSLMCMIPFDLKTIDSQATKDSDRIPLVDQMIEKGKTYLHCAGKDRDGASLFLARLLTRKDTCRVYLPEFVHWAKDSLQSETPNLIESIGILGTLCWIFKLGQREVLLPIADQLEELLAGIETKDSLMSNSAIKKYIVKLSQRVGLCLLKPRVAAWRYQRGNRSLVSNLAPDAVKQGGGAGKMDKVSMTIADEDEEDENFDVPDAIENVIERLMNGLRDRDTIVRWSAAKGMGRLSNRLPKEMADDVVGGIFELFSEDVFELPNGEPDISSVSEHTWHGACLAIAELSRRGLLLPHRLTEVIPWIILALKFDVKRGAHSVGSNVRDSACYVCWSFARAYTPDVLDVHVRKLSNTLIAVSVFDRDINIRRASSAAFQENVGRMGIFPHGIDIVTVADYFSIGNINNSFLNVAPYIAGFEEYRRYLSEHLVDVVITHWDIAVREVAAEAMARIAVLDLDFACSTIIPALTKNATSLDSVVRHGALIALGRTCKAVKAHSDIPVEERIAPEVLQAITQVVSSTPEFTLSGFGSEQTRQALCVFITCLSEAAWPLGDSVNQATVLESWKSVIYTTLERVEEPLQKLASKTFRAMIGQYGITETEFEQCLARIRPGAEYLGQRGFALALGEIDYRDARYSGYTIRIVESLDVTANHNLVAAGGAEVRLDAESRRNAVNSVTNIVKVLGADYKRVISHSLSNKILQMYFRGLEDYSVDHRGDVGSWIREASMQGLQTMVPIVARSDHHLAPSQADQRYLTDEDHTKVLAKLLQQSVEKIDRIRGAAATAMVAILYAEVDPEAETAPAAVVVVVGKGEGEEEKGLRREPDYVLRIPHRAEVMKIIEKSDEMNLIWLQASEVYARIVQLLHLPEYRSELLLGFVISAGGLTETLVRHSSSCLTEFISDLPITSNDIMDVDGTPSTPTMTLVEFANEIQKIIDHYEGQDRLVVPLLEVLDLLFESGILLLLTHPTDFDFAPMVKFVRRQTIKCKDTRKLCAAIRTFCGLCGLGGKIRSAILLELLRLLVHPFPKIRRTTADSMYLMMSGSVEEPTKETEEVGKVLVDTDWNLAVTTLTPVRDRLYPLLGLEKPKAVPAGPPRK</sequence>
<dbReference type="GO" id="GO:0007021">
    <property type="term" value="P:tubulin complex assembly"/>
    <property type="evidence" value="ECO:0007669"/>
    <property type="project" value="InterPro"/>
</dbReference>
<feature type="domain" description="Tubulin-folding cofactor D C-terminal" evidence="3">
    <location>
        <begin position="940"/>
        <end position="1169"/>
    </location>
</feature>
<dbReference type="AlphaFoldDB" id="A0A9P6EYL6"/>
<proteinExistence type="predicted"/>
<dbReference type="Proteomes" id="UP000723463">
    <property type="component" value="Unassembled WGS sequence"/>
</dbReference>
<dbReference type="InterPro" id="IPR058033">
    <property type="entry name" value="ARM_TBCD_2nd"/>
</dbReference>
<evidence type="ECO:0000313" key="6">
    <source>
        <dbReference type="Proteomes" id="UP000723463"/>
    </source>
</evidence>
<evidence type="ECO:0000259" key="4">
    <source>
        <dbReference type="Pfam" id="PF25767"/>
    </source>
</evidence>
<feature type="repeat" description="HEAT" evidence="2">
    <location>
        <begin position="389"/>
        <end position="426"/>
    </location>
</feature>
<dbReference type="InterPro" id="IPR016024">
    <property type="entry name" value="ARM-type_fold"/>
</dbReference>